<dbReference type="PANTHER" id="PTHR30203">
    <property type="entry name" value="OUTER MEMBRANE CATION EFFLUX PROTEIN"/>
    <property type="match status" value="1"/>
</dbReference>
<protein>
    <submittedName>
        <fullName evidence="10">Efflux transporter outer membrane subunit</fullName>
    </submittedName>
</protein>
<dbReference type="InterPro" id="IPR003423">
    <property type="entry name" value="OMP_efflux"/>
</dbReference>
<evidence type="ECO:0000256" key="1">
    <source>
        <dbReference type="ARBA" id="ARBA00004370"/>
    </source>
</evidence>
<dbReference type="PANTHER" id="PTHR30203:SF20">
    <property type="entry name" value="MULTIDRUG RESISTANCE OUTER MEMBRANE PROTEIN MDTP-RELATED"/>
    <property type="match status" value="1"/>
</dbReference>
<keyword evidence="8 9" id="KW-0449">Lipoprotein</keyword>
<keyword evidence="7 9" id="KW-0564">Palmitate</keyword>
<keyword evidence="11" id="KW-1185">Reference proteome</keyword>
<keyword evidence="5" id="KW-0732">Signal</keyword>
<evidence type="ECO:0000256" key="6">
    <source>
        <dbReference type="ARBA" id="ARBA00023136"/>
    </source>
</evidence>
<evidence type="ECO:0000256" key="5">
    <source>
        <dbReference type="ARBA" id="ARBA00022729"/>
    </source>
</evidence>
<dbReference type="NCBIfam" id="TIGR01845">
    <property type="entry name" value="outer_NodT"/>
    <property type="match status" value="1"/>
</dbReference>
<keyword evidence="3 9" id="KW-1134">Transmembrane beta strand</keyword>
<accession>A0AAE9XR47</accession>
<sequence>MAAPLLLAACAPELATLPAPTPASDYQVAESLMAERGAWPAGNWWKAYGDPVLDGLIEEALAGAPDIRMADARLQSALAALQSAGALRLPDVTVVGELQGVRQSLNMGYPDEFKAFLPDGWHDRGRVYIQAGYDLDLFGRNKARIDAAGATAEAIRAEGEATRLTLSTAIAMAYADLVRLSADRAMALDAVRIRQESVDLTARRMEAGLENEGAVADARSTLASARATIAAIDGQISLVRNQIAALLGKGPDRGLEIALPEKPTLPAMTIPANLPANLVARRPDIAATKQQAIAAAAQIKVATADFYPNVNLGALVGLEALGIDDLIHGDSIIGQVGPSISLPLFARQRLMAKLNEAQSDYLYAISMYDKAVTGAFKEVADVLATERALEAEAAHAREAGAQATKAWQIARARYEGGLSRFSDVLQAEDRLLTARQQVANLDARVFAQHVALVRALGGGYVTPDLPQKNETAND</sequence>
<dbReference type="GO" id="GO:0015562">
    <property type="term" value="F:efflux transmembrane transporter activity"/>
    <property type="evidence" value="ECO:0007669"/>
    <property type="project" value="InterPro"/>
</dbReference>
<keyword evidence="4 9" id="KW-0812">Transmembrane</keyword>
<evidence type="ECO:0000313" key="10">
    <source>
        <dbReference type="EMBL" id="WCL55677.1"/>
    </source>
</evidence>
<dbReference type="KEGG" id="gso:PH603_07905"/>
<dbReference type="Gene3D" id="1.20.1600.10">
    <property type="entry name" value="Outer membrane efflux proteins (OEP)"/>
    <property type="match status" value="1"/>
</dbReference>
<dbReference type="InterPro" id="IPR010131">
    <property type="entry name" value="MdtP/NodT-like"/>
</dbReference>
<evidence type="ECO:0000256" key="7">
    <source>
        <dbReference type="ARBA" id="ARBA00023139"/>
    </source>
</evidence>
<dbReference type="RefSeq" id="WP_289505534.1">
    <property type="nucleotide sequence ID" value="NZ_CP116805.1"/>
</dbReference>
<evidence type="ECO:0000256" key="8">
    <source>
        <dbReference type="ARBA" id="ARBA00023288"/>
    </source>
</evidence>
<evidence type="ECO:0000256" key="4">
    <source>
        <dbReference type="ARBA" id="ARBA00022692"/>
    </source>
</evidence>
<dbReference type="GO" id="GO:0005886">
    <property type="term" value="C:plasma membrane"/>
    <property type="evidence" value="ECO:0007669"/>
    <property type="project" value="UniProtKB-SubCell"/>
</dbReference>
<comment type="subcellular location">
    <subcellularLocation>
        <location evidence="9">Cell membrane</location>
        <topology evidence="9">Lipid-anchor</topology>
    </subcellularLocation>
    <subcellularLocation>
        <location evidence="1">Membrane</location>
    </subcellularLocation>
</comment>
<dbReference type="EMBL" id="CP116805">
    <property type="protein sequence ID" value="WCL55677.1"/>
    <property type="molecule type" value="Genomic_DNA"/>
</dbReference>
<evidence type="ECO:0000256" key="3">
    <source>
        <dbReference type="ARBA" id="ARBA00022452"/>
    </source>
</evidence>
<comment type="similarity">
    <text evidence="2 9">Belongs to the outer membrane factor (OMF) (TC 1.B.17) family.</text>
</comment>
<dbReference type="SUPFAM" id="SSF56954">
    <property type="entry name" value="Outer membrane efflux proteins (OEP)"/>
    <property type="match status" value="1"/>
</dbReference>
<proteinExistence type="inferred from homology"/>
<dbReference type="Proteomes" id="UP001217500">
    <property type="component" value="Chromosome"/>
</dbReference>
<organism evidence="10 11">
    <name type="scientific">Gimibacter soli</name>
    <dbReference type="NCBI Taxonomy" id="3024400"/>
    <lineage>
        <taxon>Bacteria</taxon>
        <taxon>Pseudomonadati</taxon>
        <taxon>Pseudomonadota</taxon>
        <taxon>Alphaproteobacteria</taxon>
        <taxon>Kordiimonadales</taxon>
        <taxon>Temperatibacteraceae</taxon>
        <taxon>Gimibacter</taxon>
    </lineage>
</organism>
<evidence type="ECO:0000256" key="9">
    <source>
        <dbReference type="RuleBase" id="RU362097"/>
    </source>
</evidence>
<dbReference type="AlphaFoldDB" id="A0AAE9XR47"/>
<dbReference type="Gene3D" id="2.20.200.10">
    <property type="entry name" value="Outer membrane efflux proteins (OEP)"/>
    <property type="match status" value="1"/>
</dbReference>
<dbReference type="Pfam" id="PF02321">
    <property type="entry name" value="OEP"/>
    <property type="match status" value="2"/>
</dbReference>
<keyword evidence="6 9" id="KW-0472">Membrane</keyword>
<name>A0AAE9XR47_9PROT</name>
<reference evidence="10" key="1">
    <citation type="submission" date="2023-01" db="EMBL/GenBank/DDBJ databases">
        <title>The genome sequence of Kordiimonadaceae bacterium 6D33.</title>
        <authorList>
            <person name="Liu Y."/>
        </authorList>
    </citation>
    <scope>NUCLEOTIDE SEQUENCE</scope>
    <source>
        <strain evidence="10">6D33</strain>
    </source>
</reference>
<evidence type="ECO:0000313" key="11">
    <source>
        <dbReference type="Proteomes" id="UP001217500"/>
    </source>
</evidence>
<evidence type="ECO:0000256" key="2">
    <source>
        <dbReference type="ARBA" id="ARBA00007613"/>
    </source>
</evidence>
<gene>
    <name evidence="10" type="ORF">PH603_07905</name>
</gene>